<evidence type="ECO:0000313" key="2">
    <source>
        <dbReference type="Proteomes" id="UP000007962"/>
    </source>
</evidence>
<organism evidence="1 2">
    <name type="scientific">Beutenbergia cavernae (strain ATCC BAA-8 / DSM 12333 / CCUG 43141 / JCM 11478 / NBRC 16432 / NCIMB 13614 / HKI 0122)</name>
    <dbReference type="NCBI Taxonomy" id="471853"/>
    <lineage>
        <taxon>Bacteria</taxon>
        <taxon>Bacillati</taxon>
        <taxon>Actinomycetota</taxon>
        <taxon>Actinomycetes</taxon>
        <taxon>Micrococcales</taxon>
        <taxon>Beutenbergiaceae</taxon>
        <taxon>Beutenbergia</taxon>
    </lineage>
</organism>
<dbReference type="HOGENOM" id="CLU_1736985_0_0_11"/>
<evidence type="ECO:0000313" key="1">
    <source>
        <dbReference type="EMBL" id="ACQ80778.1"/>
    </source>
</evidence>
<gene>
    <name evidence="1" type="ordered locus">Bcav_2530</name>
</gene>
<dbReference type="KEGG" id="bcv:Bcav_2530"/>
<dbReference type="RefSeq" id="WP_015883018.1">
    <property type="nucleotide sequence ID" value="NC_012669.1"/>
</dbReference>
<keyword evidence="2" id="KW-1185">Reference proteome</keyword>
<reference evidence="1 2" key="1">
    <citation type="journal article" date="2009" name="Stand. Genomic Sci.">
        <title>Complete genome sequence of Beutenbergia cavernae type strain (HKI 0122).</title>
        <authorList>
            <person name="Land M."/>
            <person name="Pukall R."/>
            <person name="Abt B."/>
            <person name="Goker M."/>
            <person name="Rohde M."/>
            <person name="Glavina Del Rio T."/>
            <person name="Tice H."/>
            <person name="Copeland A."/>
            <person name="Cheng J.F."/>
            <person name="Lucas S."/>
            <person name="Chen F."/>
            <person name="Nolan M."/>
            <person name="Bruce D."/>
            <person name="Goodwin L."/>
            <person name="Pitluck S."/>
            <person name="Ivanova N."/>
            <person name="Mavromatis K."/>
            <person name="Ovchinnikova G."/>
            <person name="Pati A."/>
            <person name="Chen A."/>
            <person name="Palaniappan K."/>
            <person name="Hauser L."/>
            <person name="Chang Y.J."/>
            <person name="Jefferies C.C."/>
            <person name="Saunders E."/>
            <person name="Brettin T."/>
            <person name="Detter J.C."/>
            <person name="Han C."/>
            <person name="Chain P."/>
            <person name="Bristow J."/>
            <person name="Eisen J.A."/>
            <person name="Markowitz V."/>
            <person name="Hugenholtz P."/>
            <person name="Kyrpides N.C."/>
            <person name="Klenk H.P."/>
            <person name="Lapidus A."/>
        </authorList>
    </citation>
    <scope>NUCLEOTIDE SEQUENCE [LARGE SCALE GENOMIC DNA]</scope>
    <source>
        <strain evidence="2">ATCC BAA-8 / DSM 12333 / NBRC 16432</strain>
    </source>
</reference>
<dbReference type="AlphaFoldDB" id="C5BWW2"/>
<name>C5BWW2_BEUC1</name>
<proteinExistence type="predicted"/>
<protein>
    <submittedName>
        <fullName evidence="1">Uncharacterized protein</fullName>
    </submittedName>
</protein>
<accession>C5BWW2</accession>
<dbReference type="Proteomes" id="UP000007962">
    <property type="component" value="Chromosome"/>
</dbReference>
<dbReference type="EMBL" id="CP001618">
    <property type="protein sequence ID" value="ACQ80778.1"/>
    <property type="molecule type" value="Genomic_DNA"/>
</dbReference>
<sequence length="150" mass="15852">MDWIGIVVAGILGVSGVWATVYVNDRNAQRAERERTRDADRVDAAGIREQKVADYRALLDAFTKWAALQDGKGKTVVYETDVDASTVALLTACARAKLVASTPVRQAIGSVEALTGRRSPGDAARSPSGVTTVDIVFDALTAAMNADVAT</sequence>